<dbReference type="SMART" id="SM00304">
    <property type="entry name" value="HAMP"/>
    <property type="match status" value="1"/>
</dbReference>
<evidence type="ECO:0000256" key="1">
    <source>
        <dbReference type="ARBA" id="ARBA00004651"/>
    </source>
</evidence>
<keyword evidence="2" id="KW-1003">Cell membrane</keyword>
<accession>A0ABQ6NQZ5</accession>
<keyword evidence="10" id="KW-1185">Reference proteome</keyword>
<organism evidence="9 10">
    <name type="scientific">Paenibacillus glycanilyticus</name>
    <dbReference type="NCBI Taxonomy" id="126569"/>
    <lineage>
        <taxon>Bacteria</taxon>
        <taxon>Bacillati</taxon>
        <taxon>Bacillota</taxon>
        <taxon>Bacilli</taxon>
        <taxon>Bacillales</taxon>
        <taxon>Paenibacillaceae</taxon>
        <taxon>Paenibacillus</taxon>
    </lineage>
</organism>
<evidence type="ECO:0000256" key="7">
    <source>
        <dbReference type="SAM" id="Phobius"/>
    </source>
</evidence>
<dbReference type="CDD" id="cd06225">
    <property type="entry name" value="HAMP"/>
    <property type="match status" value="1"/>
</dbReference>
<dbReference type="PANTHER" id="PTHR34220:SF7">
    <property type="entry name" value="SENSOR HISTIDINE KINASE YPDA"/>
    <property type="match status" value="1"/>
</dbReference>
<name>A0ABQ6NQZ5_9BACL</name>
<keyword evidence="9" id="KW-0418">Kinase</keyword>
<dbReference type="InterPro" id="IPR010559">
    <property type="entry name" value="Sig_transdc_His_kin_internal"/>
</dbReference>
<dbReference type="Pfam" id="PF06580">
    <property type="entry name" value="His_kinase"/>
    <property type="match status" value="1"/>
</dbReference>
<dbReference type="RefSeq" id="WP_317981225.1">
    <property type="nucleotide sequence ID" value="NZ_BTCL01000017.1"/>
</dbReference>
<dbReference type="Gene3D" id="3.30.565.10">
    <property type="entry name" value="Histidine kinase-like ATPase, C-terminal domain"/>
    <property type="match status" value="1"/>
</dbReference>
<evidence type="ECO:0000313" key="9">
    <source>
        <dbReference type="EMBL" id="GMK47169.1"/>
    </source>
</evidence>
<dbReference type="InterPro" id="IPR003660">
    <property type="entry name" value="HAMP_dom"/>
</dbReference>
<dbReference type="EMBL" id="BTCL01000017">
    <property type="protein sequence ID" value="GMK47169.1"/>
    <property type="molecule type" value="Genomic_DNA"/>
</dbReference>
<feature type="transmembrane region" description="Helical" evidence="7">
    <location>
        <begin position="20"/>
        <end position="39"/>
    </location>
</feature>
<evidence type="ECO:0000259" key="8">
    <source>
        <dbReference type="PROSITE" id="PS50885"/>
    </source>
</evidence>
<comment type="caution">
    <text evidence="9">The sequence shown here is derived from an EMBL/GenBank/DDBJ whole genome shotgun (WGS) entry which is preliminary data.</text>
</comment>
<comment type="subcellular location">
    <subcellularLocation>
        <location evidence="1">Cell membrane</location>
        <topology evidence="1">Multi-pass membrane protein</topology>
    </subcellularLocation>
</comment>
<sequence length="585" mass="66596">MRRQRSFNNLSFRQRIHFSIITLILVSVILTGVLLYWIAAGVIERNAFKQSQDMTNKSAQVLDEKLQHTVVAGLSILFSDTYDAMMKDVSLGIADRYYTHLTSLQNVFSQVKLIEPLIDTIMISTPIGDFYPTTYYRRSENTIINSPWLSEVLSDNKVWTARHQDELFDNSSEVVSYMVESSSQYPAKDTYMIINLPIRALSELLSSKLEQKSDMLLLTKEGQIILELNKYNRVTIPKAKLLERVGNGKKGYFDYQNAGEHYLVNYSFVLDGKWVLFNIQSRAVLLEQMNNFKWLAAAMILGCLLAALLVSNVLTTFLLKPLAKLQALMTKVELNDLTVRYESSYHDEITQVGYKFNSMLQQINTLIEEVTDAEQKKRIAEIQLLQSQINPHFLYNTLNSILWKCEMNETDDACEMIVSLSQMLQLGLNRGIDVTTLEMEMKHVRQYLSLLKKCYQGLFEFSIQVEDDSLLKLPILKLVLQPLVENSILHGFKNMNRGGVIRIAVRKENNILHIRAEDNGQGLDAAALMRNITAEDSSAKGYALRNVLHRLRLYYGEKSAIDITSTPNSQTAVVLLIPIEGGGTT</sequence>
<feature type="domain" description="HAMP" evidence="8">
    <location>
        <begin position="316"/>
        <end position="368"/>
    </location>
</feature>
<evidence type="ECO:0000313" key="10">
    <source>
        <dbReference type="Proteomes" id="UP001285921"/>
    </source>
</evidence>
<keyword evidence="5 7" id="KW-0472">Membrane</keyword>
<evidence type="ECO:0000256" key="3">
    <source>
        <dbReference type="ARBA" id="ARBA00022553"/>
    </source>
</evidence>
<dbReference type="Proteomes" id="UP001285921">
    <property type="component" value="Unassembled WGS sequence"/>
</dbReference>
<reference evidence="9 10" key="1">
    <citation type="submission" date="2023-05" db="EMBL/GenBank/DDBJ databases">
        <title>Draft genome of Paenibacillus sp. CCS26.</title>
        <authorList>
            <person name="Akita H."/>
            <person name="Shinto Y."/>
            <person name="Kimura Z."/>
        </authorList>
    </citation>
    <scope>NUCLEOTIDE SEQUENCE [LARGE SCALE GENOMIC DNA]</scope>
    <source>
        <strain evidence="9 10">CCS26</strain>
    </source>
</reference>
<dbReference type="Pfam" id="PF00672">
    <property type="entry name" value="HAMP"/>
    <property type="match status" value="1"/>
</dbReference>
<proteinExistence type="predicted"/>
<keyword evidence="7" id="KW-1133">Transmembrane helix</keyword>
<dbReference type="Gene3D" id="6.10.340.10">
    <property type="match status" value="1"/>
</dbReference>
<dbReference type="InterPro" id="IPR050640">
    <property type="entry name" value="Bact_2-comp_sensor_kinase"/>
</dbReference>
<protein>
    <submittedName>
        <fullName evidence="9">Sensor histidine kinase</fullName>
    </submittedName>
</protein>
<keyword evidence="4" id="KW-0808">Transferase</keyword>
<evidence type="ECO:0000256" key="2">
    <source>
        <dbReference type="ARBA" id="ARBA00022475"/>
    </source>
</evidence>
<dbReference type="PROSITE" id="PS50885">
    <property type="entry name" value="HAMP"/>
    <property type="match status" value="1"/>
</dbReference>
<evidence type="ECO:0000256" key="5">
    <source>
        <dbReference type="ARBA" id="ARBA00023136"/>
    </source>
</evidence>
<dbReference type="PANTHER" id="PTHR34220">
    <property type="entry name" value="SENSOR HISTIDINE KINASE YPDA"/>
    <property type="match status" value="1"/>
</dbReference>
<keyword evidence="6" id="KW-0175">Coiled coil</keyword>
<keyword evidence="7" id="KW-0812">Transmembrane</keyword>
<feature type="transmembrane region" description="Helical" evidence="7">
    <location>
        <begin position="294"/>
        <end position="319"/>
    </location>
</feature>
<evidence type="ECO:0000256" key="4">
    <source>
        <dbReference type="ARBA" id="ARBA00022679"/>
    </source>
</evidence>
<dbReference type="InterPro" id="IPR036890">
    <property type="entry name" value="HATPase_C_sf"/>
</dbReference>
<dbReference type="GO" id="GO:0016301">
    <property type="term" value="F:kinase activity"/>
    <property type="evidence" value="ECO:0007669"/>
    <property type="project" value="UniProtKB-KW"/>
</dbReference>
<gene>
    <name evidence="9" type="ORF">PghCCS26_42990</name>
</gene>
<keyword evidence="3" id="KW-0597">Phosphoprotein</keyword>
<dbReference type="SUPFAM" id="SSF55874">
    <property type="entry name" value="ATPase domain of HSP90 chaperone/DNA topoisomerase II/histidine kinase"/>
    <property type="match status" value="1"/>
</dbReference>
<feature type="coiled-coil region" evidence="6">
    <location>
        <begin position="356"/>
        <end position="383"/>
    </location>
</feature>
<dbReference type="SUPFAM" id="SSF158472">
    <property type="entry name" value="HAMP domain-like"/>
    <property type="match status" value="1"/>
</dbReference>
<evidence type="ECO:0000256" key="6">
    <source>
        <dbReference type="SAM" id="Coils"/>
    </source>
</evidence>